<evidence type="ECO:0000313" key="4">
    <source>
        <dbReference type="Proteomes" id="UP000030635"/>
    </source>
</evidence>
<dbReference type="Gene3D" id="2.30.42.10">
    <property type="match status" value="1"/>
</dbReference>
<keyword evidence="4" id="KW-1185">Reference proteome</keyword>
<proteinExistence type="predicted"/>
<dbReference type="InterPro" id="IPR008763">
    <property type="entry name" value="Peptidase_S55"/>
</dbReference>
<dbReference type="EMBL" id="CP006905">
    <property type="protein sequence ID" value="AIY84034.1"/>
    <property type="molecule type" value="Genomic_DNA"/>
</dbReference>
<evidence type="ECO:0000313" key="3">
    <source>
        <dbReference type="EMBL" id="AIY84034.1"/>
    </source>
</evidence>
<dbReference type="EC" id="3.4.21.116" evidence="3"/>
<dbReference type="SMART" id="SM00228">
    <property type="entry name" value="PDZ"/>
    <property type="match status" value="1"/>
</dbReference>
<dbReference type="RefSeq" id="WP_039315882.1">
    <property type="nucleotide sequence ID" value="NZ_CP006905.1"/>
</dbReference>
<dbReference type="AlphaFoldDB" id="A0A0A7FWL1"/>
<dbReference type="HOGENOM" id="CLU_035713_0_0_9"/>
<dbReference type="SUPFAM" id="SSF50156">
    <property type="entry name" value="PDZ domain-like"/>
    <property type="match status" value="1"/>
</dbReference>
<dbReference type="InterPro" id="IPR014219">
    <property type="entry name" value="SpoIVB"/>
</dbReference>
<dbReference type="STRING" id="1561.NPD11_355"/>
<organism evidence="3 4">
    <name type="scientific">Clostridium baratii str. Sullivan</name>
    <dbReference type="NCBI Taxonomy" id="1415775"/>
    <lineage>
        <taxon>Bacteria</taxon>
        <taxon>Bacillati</taxon>
        <taxon>Bacillota</taxon>
        <taxon>Clostridia</taxon>
        <taxon>Eubacteriales</taxon>
        <taxon>Clostridiaceae</taxon>
        <taxon>Clostridium</taxon>
    </lineage>
</organism>
<feature type="domain" description="Peptidase S55" evidence="2">
    <location>
        <begin position="164"/>
        <end position="395"/>
    </location>
</feature>
<dbReference type="OrthoDB" id="9765242at2"/>
<feature type="domain" description="PDZ" evidence="1">
    <location>
        <begin position="100"/>
        <end position="164"/>
    </location>
</feature>
<dbReference type="SUPFAM" id="SSF50494">
    <property type="entry name" value="Trypsin-like serine proteases"/>
    <property type="match status" value="1"/>
</dbReference>
<dbReference type="PROSITE" id="PS50106">
    <property type="entry name" value="PDZ"/>
    <property type="match status" value="1"/>
</dbReference>
<reference evidence="3 4" key="1">
    <citation type="journal article" date="2015" name="Infect. Genet. Evol.">
        <title>Genomic sequences of six botulinum neurotoxin-producing strains representing three clostridial species illustrate the mobility and diversity of botulinum neurotoxin genes.</title>
        <authorList>
            <person name="Smith T.J."/>
            <person name="Hill K.K."/>
            <person name="Xie G."/>
            <person name="Foley B.T."/>
            <person name="Williamson C.H."/>
            <person name="Foster J.T."/>
            <person name="Johnson S.L."/>
            <person name="Chertkov O."/>
            <person name="Teshima H."/>
            <person name="Gibbons H.S."/>
            <person name="Johnsky L.A."/>
            <person name="Karavis M.A."/>
            <person name="Smith L.A."/>
        </authorList>
    </citation>
    <scope>NUCLEOTIDE SEQUENCE [LARGE SCALE GENOMIC DNA]</scope>
    <source>
        <strain evidence="3">Sullivan</strain>
    </source>
</reference>
<dbReference type="KEGG" id="cbv:U729_2671"/>
<dbReference type="InterPro" id="IPR009003">
    <property type="entry name" value="Peptidase_S1_PA"/>
</dbReference>
<dbReference type="GO" id="GO:0016787">
    <property type="term" value="F:hydrolase activity"/>
    <property type="evidence" value="ECO:0007669"/>
    <property type="project" value="UniProtKB-KW"/>
</dbReference>
<dbReference type="Pfam" id="PF13180">
    <property type="entry name" value="PDZ_2"/>
    <property type="match status" value="1"/>
</dbReference>
<protein>
    <submittedName>
        <fullName evidence="3">Stage IV sporulation protein B</fullName>
        <ecNumber evidence="3">3.4.21.116</ecNumber>
    </submittedName>
</protein>
<dbReference type="Proteomes" id="UP000030635">
    <property type="component" value="Chromosome"/>
</dbReference>
<evidence type="ECO:0000259" key="1">
    <source>
        <dbReference type="PROSITE" id="PS50106"/>
    </source>
</evidence>
<dbReference type="InterPro" id="IPR036034">
    <property type="entry name" value="PDZ_sf"/>
</dbReference>
<accession>A0A0A7FWL1</accession>
<dbReference type="PROSITE" id="PS51494">
    <property type="entry name" value="SPOIVB"/>
    <property type="match status" value="1"/>
</dbReference>
<dbReference type="InterPro" id="IPR001478">
    <property type="entry name" value="PDZ"/>
</dbReference>
<keyword evidence="3" id="KW-0378">Hydrolase</keyword>
<dbReference type="NCBIfam" id="TIGR02860">
    <property type="entry name" value="spore_IV_B"/>
    <property type="match status" value="1"/>
</dbReference>
<sequence>MKKRIIKSISFLMTFIVLLMLTTIFTLKDMPDKVYTNQDVETTSVFKDINPLGYVKHNGNKVDISFMGLIPLKSVEVRSAKDLKIYPGGTSVGVRLSANGVLVVGFSDLVKENITTASPAKESDIELGDLITQINGKRVYTSKEVLRLIKNSTKDKAMLTIERDGKTLNKEVTLKKEDDEYKLGLWVRDSTAGVGTLTFYHEASGSFGALGHPITDGDTNTRFTVKSGELLDASIISLRKGEKGSPGELKGIFTNEDEPIGNIKKNTQCGIFGTKENKNISKNLKNPMPVGFRDEVNIGKAKIITTIDEKGPKEYEIEIVKKLNQDIKGPKSMIIKVTDKELLEKTGGIIQGMSGSPIIQNGKIIGAVTHVLINKPDVGYGIYIDWMLQDAGIIK</sequence>
<evidence type="ECO:0000259" key="2">
    <source>
        <dbReference type="PROSITE" id="PS51494"/>
    </source>
</evidence>
<dbReference type="eggNOG" id="COG0750">
    <property type="taxonomic scope" value="Bacteria"/>
</dbReference>
<gene>
    <name evidence="3" type="primary">spoIVB</name>
    <name evidence="3" type="ORF">U729_2671</name>
</gene>
<name>A0A0A7FWL1_9CLOT</name>
<dbReference type="Pfam" id="PF05580">
    <property type="entry name" value="Peptidase_S55"/>
    <property type="match status" value="1"/>
</dbReference>